<feature type="chain" id="PRO_5045624064" description="Ricin B lectin domain-containing protein" evidence="2">
    <location>
        <begin position="20"/>
        <end position="116"/>
    </location>
</feature>
<proteinExistence type="predicted"/>
<evidence type="ECO:0008006" key="5">
    <source>
        <dbReference type="Google" id="ProtNLM"/>
    </source>
</evidence>
<evidence type="ECO:0000313" key="3">
    <source>
        <dbReference type="EMBL" id="WRT66622.1"/>
    </source>
</evidence>
<name>A0ABZ1CXZ6_9TREE</name>
<evidence type="ECO:0000313" key="4">
    <source>
        <dbReference type="Proteomes" id="UP001329825"/>
    </source>
</evidence>
<sequence>MFVFISALTILAALSSTSAATITGVIKDVGVEGGQCIGSDSGGLNVHDATKGLLNMVDCVGAPKWQVDTGDQGGYVLLSPNLTTALLVTDLLYINVGDSSPGDERQQYVLSLSPTP</sequence>
<dbReference type="GeneID" id="87955712"/>
<accession>A0ABZ1CXZ6</accession>
<evidence type="ECO:0000256" key="2">
    <source>
        <dbReference type="SAM" id="SignalP"/>
    </source>
</evidence>
<reference evidence="3 4" key="1">
    <citation type="submission" date="2024-01" db="EMBL/GenBank/DDBJ databases">
        <title>Comparative genomics of Cryptococcus and Kwoniella reveals pathogenesis evolution and contrasting modes of karyotype evolution via chromosome fusion or intercentromeric recombination.</title>
        <authorList>
            <person name="Coelho M.A."/>
            <person name="David-Palma M."/>
            <person name="Shea T."/>
            <person name="Bowers K."/>
            <person name="McGinley-Smith S."/>
            <person name="Mohammad A.W."/>
            <person name="Gnirke A."/>
            <person name="Yurkov A.M."/>
            <person name="Nowrousian M."/>
            <person name="Sun S."/>
            <person name="Cuomo C.A."/>
            <person name="Heitman J."/>
        </authorList>
    </citation>
    <scope>NUCLEOTIDE SEQUENCE [LARGE SCALE GENOMIC DNA]</scope>
    <source>
        <strain evidence="3">CBS 11374</strain>
    </source>
</reference>
<dbReference type="RefSeq" id="XP_062791362.1">
    <property type="nucleotide sequence ID" value="XM_062935311.1"/>
</dbReference>
<dbReference type="Proteomes" id="UP001329825">
    <property type="component" value="Chromosome 4"/>
</dbReference>
<feature type="region of interest" description="Disordered" evidence="1">
    <location>
        <begin position="97"/>
        <end position="116"/>
    </location>
</feature>
<protein>
    <recommendedName>
        <fullName evidence="5">Ricin B lectin domain-containing protein</fullName>
    </recommendedName>
</protein>
<keyword evidence="4" id="KW-1185">Reference proteome</keyword>
<dbReference type="EMBL" id="CP141884">
    <property type="protein sequence ID" value="WRT66622.1"/>
    <property type="molecule type" value="Genomic_DNA"/>
</dbReference>
<organism evidence="3 4">
    <name type="scientific">Kwoniella shivajii</name>
    <dbReference type="NCBI Taxonomy" id="564305"/>
    <lineage>
        <taxon>Eukaryota</taxon>
        <taxon>Fungi</taxon>
        <taxon>Dikarya</taxon>
        <taxon>Basidiomycota</taxon>
        <taxon>Agaricomycotina</taxon>
        <taxon>Tremellomycetes</taxon>
        <taxon>Tremellales</taxon>
        <taxon>Cryptococcaceae</taxon>
        <taxon>Kwoniella</taxon>
    </lineage>
</organism>
<gene>
    <name evidence="3" type="ORF">IL334_003581</name>
</gene>
<feature type="signal peptide" evidence="2">
    <location>
        <begin position="1"/>
        <end position="19"/>
    </location>
</feature>
<evidence type="ECO:0000256" key="1">
    <source>
        <dbReference type="SAM" id="MobiDB-lite"/>
    </source>
</evidence>
<keyword evidence="2" id="KW-0732">Signal</keyword>